<dbReference type="InterPro" id="IPR019700">
    <property type="entry name" value="Sigma-G_inhibitor_Gin"/>
</dbReference>
<keyword evidence="2" id="KW-1185">Reference proteome</keyword>
<dbReference type="STRING" id="1196324.A374_16848"/>
<dbReference type="EMBL" id="AKKV01000038">
    <property type="protein sequence ID" value="EIT84211.1"/>
    <property type="molecule type" value="Genomic_DNA"/>
</dbReference>
<proteinExistence type="predicted"/>
<dbReference type="PATRIC" id="fig|1196324.3.peg.3444"/>
<protein>
    <recommendedName>
        <fullName evidence="3">Inhibitor of sigma-G Gin</fullName>
    </recommendedName>
</protein>
<name>I8IXJ4_9BACL</name>
<comment type="caution">
    <text evidence="1">The sequence shown here is derived from an EMBL/GenBank/DDBJ whole genome shotgun (WGS) entry which is preliminary data.</text>
</comment>
<evidence type="ECO:0008006" key="3">
    <source>
        <dbReference type="Google" id="ProtNLM"/>
    </source>
</evidence>
<dbReference type="Pfam" id="PF10764">
    <property type="entry name" value="Gin"/>
    <property type="match status" value="1"/>
</dbReference>
<organism evidence="1 2">
    <name type="scientific">Fictibacillus macauensis ZFHKF-1</name>
    <dbReference type="NCBI Taxonomy" id="1196324"/>
    <lineage>
        <taxon>Bacteria</taxon>
        <taxon>Bacillati</taxon>
        <taxon>Bacillota</taxon>
        <taxon>Bacilli</taxon>
        <taxon>Bacillales</taxon>
        <taxon>Fictibacillaceae</taxon>
        <taxon>Fictibacillus</taxon>
    </lineage>
</organism>
<dbReference type="AlphaFoldDB" id="I8IXJ4"/>
<gene>
    <name evidence="1" type="ORF">A374_16848</name>
</gene>
<dbReference type="Proteomes" id="UP000004080">
    <property type="component" value="Unassembled WGS sequence"/>
</dbReference>
<reference evidence="1 2" key="1">
    <citation type="journal article" date="2012" name="J. Bacteriol.">
        <title>Genome of Bacillus macauensis ZFHKF-1, a Long-Chain-Forming Bacterium.</title>
        <authorList>
            <person name="Cai L."/>
            <person name="Zhang T."/>
        </authorList>
    </citation>
    <scope>NUCLEOTIDE SEQUENCE [LARGE SCALE GENOMIC DNA]</scope>
    <source>
        <strain evidence="1 2">ZFHKF-1</strain>
    </source>
</reference>
<accession>I8IXJ4</accession>
<sequence length="65" mass="7604">MKVSRQSNGEVCMICEQYKETGIHIVQQYICLECEERIVGCEPTDPFYQHYLAQLRKLNLVHISS</sequence>
<evidence type="ECO:0000313" key="2">
    <source>
        <dbReference type="Proteomes" id="UP000004080"/>
    </source>
</evidence>
<evidence type="ECO:0000313" key="1">
    <source>
        <dbReference type="EMBL" id="EIT84211.1"/>
    </source>
</evidence>